<organism evidence="1 2">
    <name type="scientific">Streptomyces nanshensis</name>
    <dbReference type="NCBI Taxonomy" id="518642"/>
    <lineage>
        <taxon>Bacteria</taxon>
        <taxon>Bacillati</taxon>
        <taxon>Actinomycetota</taxon>
        <taxon>Actinomycetes</taxon>
        <taxon>Kitasatosporales</taxon>
        <taxon>Streptomycetaceae</taxon>
        <taxon>Streptomyces</taxon>
    </lineage>
</organism>
<dbReference type="RefSeq" id="WP_070016590.1">
    <property type="nucleotide sequence ID" value="NZ_LJGW01000178.1"/>
</dbReference>
<comment type="caution">
    <text evidence="1">The sequence shown here is derived from an EMBL/GenBank/DDBJ whole genome shotgun (WGS) entry which is preliminary data.</text>
</comment>
<name>A0A1E7L6U8_9ACTN</name>
<dbReference type="PATRIC" id="fig|518642.10.peg.2472"/>
<keyword evidence="2" id="KW-1185">Reference proteome</keyword>
<dbReference type="EMBL" id="LJGW01000178">
    <property type="protein sequence ID" value="OEV11890.1"/>
    <property type="molecule type" value="Genomic_DNA"/>
</dbReference>
<dbReference type="InterPro" id="IPR045730">
    <property type="entry name" value="DUF6084"/>
</dbReference>
<protein>
    <submittedName>
        <fullName evidence="1">Uncharacterized protein</fullName>
    </submittedName>
</protein>
<feature type="non-terminal residue" evidence="1">
    <location>
        <position position="1"/>
    </location>
</feature>
<evidence type="ECO:0000313" key="1">
    <source>
        <dbReference type="EMBL" id="OEV11890.1"/>
    </source>
</evidence>
<reference evidence="1 2" key="1">
    <citation type="journal article" date="2016" name="Front. Microbiol.">
        <title>Comparative Genomics Analysis of Streptomyces Species Reveals Their Adaptation to the Marine Environment and Their Diversity at the Genomic Level.</title>
        <authorList>
            <person name="Tian X."/>
            <person name="Zhang Z."/>
            <person name="Yang T."/>
            <person name="Chen M."/>
            <person name="Li J."/>
            <person name="Chen F."/>
            <person name="Yang J."/>
            <person name="Li W."/>
            <person name="Zhang B."/>
            <person name="Zhang Z."/>
            <person name="Wu J."/>
            <person name="Zhang C."/>
            <person name="Long L."/>
            <person name="Xiao J."/>
        </authorList>
    </citation>
    <scope>NUCLEOTIDE SEQUENCE [LARGE SCALE GENOMIC DNA]</scope>
    <source>
        <strain evidence="1 2">SCSIO 10429</strain>
    </source>
</reference>
<dbReference type="Proteomes" id="UP000176005">
    <property type="component" value="Unassembled WGS sequence"/>
</dbReference>
<dbReference type="AlphaFoldDB" id="A0A1E7L6U8"/>
<sequence length="220" mass="23840">PDLDFSVTGARAAADSAVPALAFRLALSRTGGGAVRSVSLTTDVRIDVARRGYDGADPLVLARLFGQPEQWATSMRPLTWARVTTVVPAFDERTELDLQVPCSRDMELAVTSYFHGVREGEVPLDFLFSGTVFHDGPDGRLRTAQISWSKDAAFRLPAGLWQEVTGRYDGGTSWLPLSPGTYGELTAHRDRHALTGWDETVADLLSRTSTTTAGGSTWTP</sequence>
<evidence type="ECO:0000313" key="2">
    <source>
        <dbReference type="Proteomes" id="UP000176005"/>
    </source>
</evidence>
<gene>
    <name evidence="1" type="ORF">AN218_10925</name>
</gene>
<proteinExistence type="predicted"/>
<dbReference type="Pfam" id="PF19562">
    <property type="entry name" value="DUF6084"/>
    <property type="match status" value="1"/>
</dbReference>
<accession>A0A1E7L6U8</accession>